<dbReference type="GO" id="GO:0005524">
    <property type="term" value="F:ATP binding"/>
    <property type="evidence" value="ECO:0007669"/>
    <property type="project" value="UniProtKB-KW"/>
</dbReference>
<dbReference type="PANTHER" id="PTHR42711">
    <property type="entry name" value="ABC TRANSPORTER ATP-BINDING PROTEIN"/>
    <property type="match status" value="1"/>
</dbReference>
<dbReference type="InterPro" id="IPR017871">
    <property type="entry name" value="ABC_transporter-like_CS"/>
</dbReference>
<keyword evidence="3" id="KW-0547">Nucleotide-binding</keyword>
<proteinExistence type="predicted"/>
<dbReference type="Pfam" id="PF00005">
    <property type="entry name" value="ABC_tran"/>
    <property type="match status" value="1"/>
</dbReference>
<dbReference type="CDD" id="cd03230">
    <property type="entry name" value="ABC_DR_subfamily_A"/>
    <property type="match status" value="1"/>
</dbReference>
<reference evidence="8" key="1">
    <citation type="journal article" date="2019" name="Int. J. Syst. Evol. Microbiol.">
        <title>The Global Catalogue of Microorganisms (GCM) 10K type strain sequencing project: providing services to taxonomists for standard genome sequencing and annotation.</title>
        <authorList>
            <consortium name="The Broad Institute Genomics Platform"/>
            <consortium name="The Broad Institute Genome Sequencing Center for Infectious Disease"/>
            <person name="Wu L."/>
            <person name="Ma J."/>
        </authorList>
    </citation>
    <scope>NUCLEOTIDE SEQUENCE [LARGE SCALE GENOMIC DNA]</scope>
    <source>
        <strain evidence="8">JCM 18541</strain>
    </source>
</reference>
<organism evidence="7 8">
    <name type="scientific">Rothia endophytica</name>
    <dbReference type="NCBI Taxonomy" id="1324766"/>
    <lineage>
        <taxon>Bacteria</taxon>
        <taxon>Bacillati</taxon>
        <taxon>Actinomycetota</taxon>
        <taxon>Actinomycetes</taxon>
        <taxon>Micrococcales</taxon>
        <taxon>Micrococcaceae</taxon>
        <taxon>Rothia</taxon>
    </lineage>
</organism>
<evidence type="ECO:0000313" key="7">
    <source>
        <dbReference type="EMBL" id="GAA4793971.1"/>
    </source>
</evidence>
<keyword evidence="8" id="KW-1185">Reference proteome</keyword>
<dbReference type="PROSITE" id="PS00211">
    <property type="entry name" value="ABC_TRANSPORTER_1"/>
    <property type="match status" value="1"/>
</dbReference>
<protein>
    <submittedName>
        <fullName evidence="7">ABC transporter ATP-binding protein</fullName>
    </submittedName>
</protein>
<evidence type="ECO:0000256" key="4">
    <source>
        <dbReference type="ARBA" id="ARBA00022840"/>
    </source>
</evidence>
<evidence type="ECO:0000256" key="5">
    <source>
        <dbReference type="ARBA" id="ARBA00023251"/>
    </source>
</evidence>
<dbReference type="SUPFAM" id="SSF52540">
    <property type="entry name" value="P-loop containing nucleoside triphosphate hydrolases"/>
    <property type="match status" value="1"/>
</dbReference>
<dbReference type="InterPro" id="IPR003593">
    <property type="entry name" value="AAA+_ATPase"/>
</dbReference>
<dbReference type="InterPro" id="IPR050763">
    <property type="entry name" value="ABC_transporter_ATP-binding"/>
</dbReference>
<dbReference type="InterPro" id="IPR003439">
    <property type="entry name" value="ABC_transporter-like_ATP-bd"/>
</dbReference>
<gene>
    <name evidence="7" type="ORF">GCM10023352_10970</name>
</gene>
<evidence type="ECO:0000259" key="6">
    <source>
        <dbReference type="PROSITE" id="PS50893"/>
    </source>
</evidence>
<accession>A0ABP9BH35</accession>
<feature type="domain" description="ABC transporter" evidence="6">
    <location>
        <begin position="36"/>
        <end position="263"/>
    </location>
</feature>
<name>A0ABP9BH35_9MICC</name>
<dbReference type="Proteomes" id="UP001500187">
    <property type="component" value="Unassembled WGS sequence"/>
</dbReference>
<dbReference type="EMBL" id="BAABKP010000001">
    <property type="protein sequence ID" value="GAA4793971.1"/>
    <property type="molecule type" value="Genomic_DNA"/>
</dbReference>
<evidence type="ECO:0000256" key="1">
    <source>
        <dbReference type="ARBA" id="ARBA00004202"/>
    </source>
</evidence>
<dbReference type="PROSITE" id="PS50893">
    <property type="entry name" value="ABC_TRANSPORTER_2"/>
    <property type="match status" value="1"/>
</dbReference>
<dbReference type="RefSeq" id="WP_345445413.1">
    <property type="nucleotide sequence ID" value="NZ_BAABKP010000001.1"/>
</dbReference>
<dbReference type="PANTHER" id="PTHR42711:SF16">
    <property type="entry name" value="ABC TRANSPORTER ATP-BINDING PROTEIN"/>
    <property type="match status" value="1"/>
</dbReference>
<keyword evidence="4 7" id="KW-0067">ATP-binding</keyword>
<keyword evidence="2" id="KW-0813">Transport</keyword>
<dbReference type="SMART" id="SM00382">
    <property type="entry name" value="AAA"/>
    <property type="match status" value="1"/>
</dbReference>
<comment type="caution">
    <text evidence="7">The sequence shown here is derived from an EMBL/GenBank/DDBJ whole genome shotgun (WGS) entry which is preliminary data.</text>
</comment>
<evidence type="ECO:0000256" key="3">
    <source>
        <dbReference type="ARBA" id="ARBA00022741"/>
    </source>
</evidence>
<sequence>MTIPVLSHQNSARASAPGPALLINSLVKEFKPSKEFAAKNPHRLTEDGLHRAVDGVNLTINRGEVTVLLGANGAGKTTTLACAQGLLKPDGGSVELLGSSPWGASPELRSRVGIMLQDGGLPQHMRPIPLLRHIARMYAQPLDLDALVKRLGIDTFNGTTVRRLSGGQKQRVALAAAIIGQPELLFLDEPTAGLDPQSRSVVFDIISELRDAGVAIALTTHLLDDAQRIADRVFMIKRGTVVLSGSMAEVLAAGGKNQQTLTFTGGTGLQLVDFLPQAQSDGLVLLEKAAGRYEISGDIKPHHLVALTNYWQKLGAIPTEFTLAPRTLEDIFLELSGNEIR</sequence>
<dbReference type="Gene3D" id="3.40.50.300">
    <property type="entry name" value="P-loop containing nucleotide triphosphate hydrolases"/>
    <property type="match status" value="1"/>
</dbReference>
<dbReference type="InterPro" id="IPR027417">
    <property type="entry name" value="P-loop_NTPase"/>
</dbReference>
<evidence type="ECO:0000313" key="8">
    <source>
        <dbReference type="Proteomes" id="UP001500187"/>
    </source>
</evidence>
<evidence type="ECO:0000256" key="2">
    <source>
        <dbReference type="ARBA" id="ARBA00022448"/>
    </source>
</evidence>
<comment type="subcellular location">
    <subcellularLocation>
        <location evidence="1">Cell membrane</location>
        <topology evidence="1">Peripheral membrane protein</topology>
    </subcellularLocation>
</comment>
<keyword evidence="5" id="KW-0046">Antibiotic resistance</keyword>